<feature type="compositionally biased region" description="Basic and acidic residues" evidence="1">
    <location>
        <begin position="13"/>
        <end position="22"/>
    </location>
</feature>
<organism evidence="2 3">
    <name type="scientific">Pleurodeles waltl</name>
    <name type="common">Iberian ribbed newt</name>
    <dbReference type="NCBI Taxonomy" id="8319"/>
    <lineage>
        <taxon>Eukaryota</taxon>
        <taxon>Metazoa</taxon>
        <taxon>Chordata</taxon>
        <taxon>Craniata</taxon>
        <taxon>Vertebrata</taxon>
        <taxon>Euteleostomi</taxon>
        <taxon>Amphibia</taxon>
        <taxon>Batrachia</taxon>
        <taxon>Caudata</taxon>
        <taxon>Salamandroidea</taxon>
        <taxon>Salamandridae</taxon>
        <taxon>Pleurodelinae</taxon>
        <taxon>Pleurodeles</taxon>
    </lineage>
</organism>
<evidence type="ECO:0000256" key="1">
    <source>
        <dbReference type="SAM" id="MobiDB-lite"/>
    </source>
</evidence>
<feature type="region of interest" description="Disordered" evidence="1">
    <location>
        <begin position="90"/>
        <end position="109"/>
    </location>
</feature>
<accession>A0AAV7PBG5</accession>
<keyword evidence="3" id="KW-1185">Reference proteome</keyword>
<evidence type="ECO:0000313" key="2">
    <source>
        <dbReference type="EMBL" id="KAJ1122585.1"/>
    </source>
</evidence>
<proteinExistence type="predicted"/>
<name>A0AAV7PBG5_PLEWA</name>
<dbReference type="EMBL" id="JANPWB010000011">
    <property type="protein sequence ID" value="KAJ1122585.1"/>
    <property type="molecule type" value="Genomic_DNA"/>
</dbReference>
<feature type="region of interest" description="Disordered" evidence="1">
    <location>
        <begin position="1"/>
        <end position="22"/>
    </location>
</feature>
<protein>
    <submittedName>
        <fullName evidence="2">Uncharacterized protein</fullName>
    </submittedName>
</protein>
<dbReference type="Proteomes" id="UP001066276">
    <property type="component" value="Chromosome 7"/>
</dbReference>
<comment type="caution">
    <text evidence="2">The sequence shown here is derived from an EMBL/GenBank/DDBJ whole genome shotgun (WGS) entry which is preliminary data.</text>
</comment>
<evidence type="ECO:0000313" key="3">
    <source>
        <dbReference type="Proteomes" id="UP001066276"/>
    </source>
</evidence>
<reference evidence="2" key="1">
    <citation type="journal article" date="2022" name="bioRxiv">
        <title>Sequencing and chromosome-scale assembly of the giantPleurodeles waltlgenome.</title>
        <authorList>
            <person name="Brown T."/>
            <person name="Elewa A."/>
            <person name="Iarovenko S."/>
            <person name="Subramanian E."/>
            <person name="Araus A.J."/>
            <person name="Petzold A."/>
            <person name="Susuki M."/>
            <person name="Suzuki K.-i.T."/>
            <person name="Hayashi T."/>
            <person name="Toyoda A."/>
            <person name="Oliveira C."/>
            <person name="Osipova E."/>
            <person name="Leigh N.D."/>
            <person name="Simon A."/>
            <person name="Yun M.H."/>
        </authorList>
    </citation>
    <scope>NUCLEOTIDE SEQUENCE</scope>
    <source>
        <strain evidence="2">20211129_DDA</strain>
        <tissue evidence="2">Liver</tissue>
    </source>
</reference>
<gene>
    <name evidence="2" type="ORF">NDU88_001071</name>
</gene>
<dbReference type="AlphaFoldDB" id="A0AAV7PBG5"/>
<sequence>MGKQRAKAQDPPFELHEADKGPTEVKMVVDAIPQPQQNSLDKILEAIADVKTMLQREIGLVVVPLGLLRTDHHIVANRLKESETAIAELQPAQKAECPTEGPNGLCEKT</sequence>